<organism evidence="2 3">
    <name type="scientific">Steinernema hermaphroditum</name>
    <dbReference type="NCBI Taxonomy" id="289476"/>
    <lineage>
        <taxon>Eukaryota</taxon>
        <taxon>Metazoa</taxon>
        <taxon>Ecdysozoa</taxon>
        <taxon>Nematoda</taxon>
        <taxon>Chromadorea</taxon>
        <taxon>Rhabditida</taxon>
        <taxon>Tylenchina</taxon>
        <taxon>Panagrolaimomorpha</taxon>
        <taxon>Strongyloidoidea</taxon>
        <taxon>Steinernematidae</taxon>
        <taxon>Steinernema</taxon>
    </lineage>
</organism>
<gene>
    <name evidence="2" type="ORF">QR680_007093</name>
</gene>
<dbReference type="AlphaFoldDB" id="A0AA39HZ89"/>
<feature type="region of interest" description="Disordered" evidence="1">
    <location>
        <begin position="1"/>
        <end position="21"/>
    </location>
</feature>
<accession>A0AA39HZ89</accession>
<dbReference type="EMBL" id="JAUCMV010000003">
    <property type="protein sequence ID" value="KAK0413984.1"/>
    <property type="molecule type" value="Genomic_DNA"/>
</dbReference>
<evidence type="ECO:0000313" key="2">
    <source>
        <dbReference type="EMBL" id="KAK0413984.1"/>
    </source>
</evidence>
<sequence length="144" mass="16057">MSLSDGSPRSTSPSSDDNSSPIVNHMMRSFLTTTARLFNEDYGLFVEVPMDAIVLRFGVADLVETLLRAGRRAVLNVPNIGDPSVGSNEATEKVAAAYATIFWFHYADPRFTPAVELRANRVLQAYRLRSERQEWIDQNGVGDY</sequence>
<dbReference type="Proteomes" id="UP001175271">
    <property type="component" value="Unassembled WGS sequence"/>
</dbReference>
<proteinExistence type="predicted"/>
<name>A0AA39HZ89_9BILA</name>
<comment type="caution">
    <text evidence="2">The sequence shown here is derived from an EMBL/GenBank/DDBJ whole genome shotgun (WGS) entry which is preliminary data.</text>
</comment>
<evidence type="ECO:0000313" key="3">
    <source>
        <dbReference type="Proteomes" id="UP001175271"/>
    </source>
</evidence>
<reference evidence="2" key="1">
    <citation type="submission" date="2023-06" db="EMBL/GenBank/DDBJ databases">
        <title>Genomic analysis of the entomopathogenic nematode Steinernema hermaphroditum.</title>
        <authorList>
            <person name="Schwarz E.M."/>
            <person name="Heppert J.K."/>
            <person name="Baniya A."/>
            <person name="Schwartz H.T."/>
            <person name="Tan C.-H."/>
            <person name="Antoshechkin I."/>
            <person name="Sternberg P.W."/>
            <person name="Goodrich-Blair H."/>
            <person name="Dillman A.R."/>
        </authorList>
    </citation>
    <scope>NUCLEOTIDE SEQUENCE</scope>
    <source>
        <strain evidence="2">PS9179</strain>
        <tissue evidence="2">Whole animal</tissue>
    </source>
</reference>
<keyword evidence="3" id="KW-1185">Reference proteome</keyword>
<protein>
    <submittedName>
        <fullName evidence="2">Uncharacterized protein</fullName>
    </submittedName>
</protein>
<evidence type="ECO:0000256" key="1">
    <source>
        <dbReference type="SAM" id="MobiDB-lite"/>
    </source>
</evidence>